<name>A0A829Z988_9FIRM</name>
<dbReference type="Proteomes" id="UP000490821">
    <property type="component" value="Unassembled WGS sequence"/>
</dbReference>
<organism evidence="1 2">
    <name type="scientific">Thomasclavelia cocleata</name>
    <dbReference type="NCBI Taxonomy" id="69824"/>
    <lineage>
        <taxon>Bacteria</taxon>
        <taxon>Bacillati</taxon>
        <taxon>Bacillota</taxon>
        <taxon>Erysipelotrichia</taxon>
        <taxon>Erysipelotrichales</taxon>
        <taxon>Coprobacillaceae</taxon>
        <taxon>Thomasclavelia</taxon>
    </lineage>
</organism>
<gene>
    <name evidence="1" type="ORF">IMSAGC017_00565</name>
</gene>
<reference evidence="1 2" key="1">
    <citation type="journal article" date="2020" name="Microbiome">
        <title>Single-cell genomics of uncultured bacteria reveals dietary fiber responders in the mouse gut microbiota.</title>
        <authorList>
            <person name="Chijiiwa R."/>
            <person name="Hosokawa M."/>
            <person name="Kogawa M."/>
            <person name="Nishikawa Y."/>
            <person name="Ide K."/>
            <person name="Sakanashi C."/>
            <person name="Takahashi K."/>
            <person name="Takeyama H."/>
        </authorList>
    </citation>
    <scope>NUCLEOTIDE SEQUENCE [LARGE SCALE GENOMIC DNA]</scope>
    <source>
        <strain evidence="1">IMSAGC_017</strain>
    </source>
</reference>
<sequence>MSDKEFLILLSYLPYAKVRLATNMVSKQLGDINNEDEQKILFYRNMINKFDIAINTLTQYEKKLLFLRVFDGMKYNEISIRLGYASHSSVIRIMNEIIHKIKEAYENEI</sequence>
<dbReference type="RefSeq" id="WP_172472030.1">
    <property type="nucleotide sequence ID" value="NZ_BLMI01000057.1"/>
</dbReference>
<dbReference type="InterPro" id="IPR013324">
    <property type="entry name" value="RNA_pol_sigma_r3/r4-like"/>
</dbReference>
<dbReference type="Gene3D" id="1.20.140.160">
    <property type="match status" value="1"/>
</dbReference>
<accession>A0A829Z988</accession>
<protein>
    <recommendedName>
        <fullName evidence="3">Sigma-70, region 4</fullName>
    </recommendedName>
</protein>
<proteinExistence type="predicted"/>
<evidence type="ECO:0008006" key="3">
    <source>
        <dbReference type="Google" id="ProtNLM"/>
    </source>
</evidence>
<comment type="caution">
    <text evidence="1">The sequence shown here is derived from an EMBL/GenBank/DDBJ whole genome shotgun (WGS) entry which is preliminary data.</text>
</comment>
<dbReference type="EMBL" id="BLMI01000057">
    <property type="protein sequence ID" value="GFI40532.1"/>
    <property type="molecule type" value="Genomic_DNA"/>
</dbReference>
<evidence type="ECO:0000313" key="2">
    <source>
        <dbReference type="Proteomes" id="UP000490821"/>
    </source>
</evidence>
<dbReference type="SUPFAM" id="SSF88659">
    <property type="entry name" value="Sigma3 and sigma4 domains of RNA polymerase sigma factors"/>
    <property type="match status" value="1"/>
</dbReference>
<dbReference type="AlphaFoldDB" id="A0A829Z988"/>
<evidence type="ECO:0000313" key="1">
    <source>
        <dbReference type="EMBL" id="GFI40532.1"/>
    </source>
</evidence>